<dbReference type="GO" id="GO:0003677">
    <property type="term" value="F:DNA binding"/>
    <property type="evidence" value="ECO:0007669"/>
    <property type="project" value="InterPro"/>
</dbReference>
<dbReference type="GO" id="GO:0016539">
    <property type="term" value="P:intein-mediated protein splicing"/>
    <property type="evidence" value="ECO:0007669"/>
    <property type="project" value="InterPro"/>
</dbReference>
<dbReference type="Pfam" id="PF00476">
    <property type="entry name" value="DNA_pol_A"/>
    <property type="match status" value="1"/>
</dbReference>
<dbReference type="GO" id="GO:0051539">
    <property type="term" value="F:4 iron, 4 sulfur cluster binding"/>
    <property type="evidence" value="ECO:0007669"/>
    <property type="project" value="UniProtKB-KW"/>
</dbReference>
<dbReference type="InterPro" id="IPR043502">
    <property type="entry name" value="DNA/RNA_pol_sf"/>
</dbReference>
<evidence type="ECO:0000259" key="11">
    <source>
        <dbReference type="PROSITE" id="PS50819"/>
    </source>
</evidence>
<dbReference type="InterPro" id="IPR051536">
    <property type="entry name" value="UDG_Type-4/5"/>
</dbReference>
<feature type="region of interest" description="Disordered" evidence="10">
    <location>
        <begin position="1"/>
        <end position="46"/>
    </location>
</feature>
<proteinExistence type="predicted"/>
<dbReference type="InterPro" id="IPR004860">
    <property type="entry name" value="LAGLIDADG_dom"/>
</dbReference>
<name>A0A0F9NSA0_9ZZZZ</name>
<keyword evidence="9" id="KW-0234">DNA repair</keyword>
<evidence type="ECO:0000256" key="2">
    <source>
        <dbReference type="ARBA" id="ARBA00022723"/>
    </source>
</evidence>
<dbReference type="Pfam" id="PF03167">
    <property type="entry name" value="UDG"/>
    <property type="match status" value="1"/>
</dbReference>
<dbReference type="PROSITE" id="PS50818">
    <property type="entry name" value="INTEIN_C_TER"/>
    <property type="match status" value="1"/>
</dbReference>
<evidence type="ECO:0000256" key="1">
    <source>
        <dbReference type="ARBA" id="ARBA00022485"/>
    </source>
</evidence>
<evidence type="ECO:0000256" key="5">
    <source>
        <dbReference type="ARBA" id="ARBA00022813"/>
    </source>
</evidence>
<dbReference type="GO" id="GO:0046872">
    <property type="term" value="F:metal ion binding"/>
    <property type="evidence" value="ECO:0007669"/>
    <property type="project" value="UniProtKB-KW"/>
</dbReference>
<protein>
    <recommendedName>
        <fullName evidence="11">DOD-type homing endonuclease domain-containing protein</fullName>
    </recommendedName>
</protein>
<dbReference type="GO" id="GO:0006281">
    <property type="term" value="P:DNA repair"/>
    <property type="evidence" value="ECO:0007669"/>
    <property type="project" value="UniProtKB-KW"/>
</dbReference>
<evidence type="ECO:0000256" key="6">
    <source>
        <dbReference type="ARBA" id="ARBA00023000"/>
    </source>
</evidence>
<dbReference type="SMART" id="SM00986">
    <property type="entry name" value="UDG"/>
    <property type="match status" value="1"/>
</dbReference>
<dbReference type="GO" id="GO:0097506">
    <property type="term" value="F:deaminated base DNA N-glycosylase activity"/>
    <property type="evidence" value="ECO:0007669"/>
    <property type="project" value="UniProtKB-ARBA"/>
</dbReference>
<dbReference type="InterPro" id="IPR002562">
    <property type="entry name" value="3'-5'_exonuclease_dom"/>
</dbReference>
<dbReference type="InterPro" id="IPR005122">
    <property type="entry name" value="Uracil-DNA_glycosylase-like"/>
</dbReference>
<dbReference type="GO" id="GO:0003887">
    <property type="term" value="F:DNA-directed DNA polymerase activity"/>
    <property type="evidence" value="ECO:0007669"/>
    <property type="project" value="InterPro"/>
</dbReference>
<dbReference type="InterPro" id="IPR001098">
    <property type="entry name" value="DNA-dir_DNA_pol_A_palm_dom"/>
</dbReference>
<dbReference type="GO" id="GO:0006260">
    <property type="term" value="P:DNA replication"/>
    <property type="evidence" value="ECO:0007669"/>
    <property type="project" value="InterPro"/>
</dbReference>
<keyword evidence="7" id="KW-0408">Iron</keyword>
<dbReference type="Gene3D" id="3.10.28.10">
    <property type="entry name" value="Homing endonucleases"/>
    <property type="match status" value="1"/>
</dbReference>
<dbReference type="CDD" id="cd00081">
    <property type="entry name" value="Hint"/>
    <property type="match status" value="1"/>
</dbReference>
<dbReference type="InterPro" id="IPR036895">
    <property type="entry name" value="Uracil-DNA_glycosylase-like_sf"/>
</dbReference>
<keyword evidence="1" id="KW-0004">4Fe-4S</keyword>
<dbReference type="PANTHER" id="PTHR33693">
    <property type="entry name" value="TYPE-5 URACIL-DNA GLYCOSYLASE"/>
    <property type="match status" value="1"/>
</dbReference>
<dbReference type="EMBL" id="LAZR01003211">
    <property type="protein sequence ID" value="KKN20764.1"/>
    <property type="molecule type" value="Genomic_DNA"/>
</dbReference>
<evidence type="ECO:0000256" key="10">
    <source>
        <dbReference type="SAM" id="MobiDB-lite"/>
    </source>
</evidence>
<dbReference type="InterPro" id="IPR036397">
    <property type="entry name" value="RNaseH_sf"/>
</dbReference>
<dbReference type="SUPFAM" id="SSF51294">
    <property type="entry name" value="Hedgehog/intein (Hint) domain"/>
    <property type="match status" value="1"/>
</dbReference>
<dbReference type="SMART" id="SM00306">
    <property type="entry name" value="HintN"/>
    <property type="match status" value="1"/>
</dbReference>
<dbReference type="PRINTS" id="PR00379">
    <property type="entry name" value="INTEIN"/>
</dbReference>
<dbReference type="InterPro" id="IPR027434">
    <property type="entry name" value="Homing_endonucl"/>
</dbReference>
<accession>A0A0F9NSA0</accession>
<feature type="domain" description="DOD-type homing endonuclease" evidence="11">
    <location>
        <begin position="914"/>
        <end position="1052"/>
    </location>
</feature>
<dbReference type="Gene3D" id="1.10.150.20">
    <property type="entry name" value="5' to 3' exonuclease, C-terminal subdomain"/>
    <property type="match status" value="1"/>
</dbReference>
<dbReference type="Gene3D" id="3.30.420.10">
    <property type="entry name" value="Ribonuclease H-like superfamily/Ribonuclease H"/>
    <property type="match status" value="1"/>
</dbReference>
<dbReference type="InterPro" id="IPR012337">
    <property type="entry name" value="RNaseH-like_sf"/>
</dbReference>
<dbReference type="PROSITE" id="PS50819">
    <property type="entry name" value="INTEIN_ENDONUCLEASE"/>
    <property type="match status" value="1"/>
</dbReference>
<sequence length="1294" mass="145118">MAQARRKPTRASVPIVRGPSESPDCSECPLAVGGKPKKPVAGEGPADPKFIIVGEGPGRQEVMHSRPFVGRSGQLLVKVLTQLGVEREDVYLANATSCFPGNKSGLEAARQCCRPRLDEELATMPGKPILTLGAVAAQSILGDTKFKITELSGSLHDIDVDGTGERAVICAIHPAAILRGGAGSAKKARAGELGIWNFSYDVAKLAALADGKSIRFSEDFEVELGSADRLVTLLEEFYEDSLRLGFIAIDVETDPDCPEPISLNAELTSMGVANIEWAISSSHELWSDDRCWDLFAQLCADPDIDLVYHNRQFDEQVLGRYEIEFDGARHDTMLLHHSAFPGADHRLQRVATQFFAVRPWKSNYKHGDGTMVEECEYNAMDVLLTARLFPVLKNCLDKCDGWNTYDVDNALVPIAMRMTDVGVPFNRERNAELRTQFLDVVDRTRNLIEDKAQEPEIHAKFIDHLAYQQARKRRKTDPPGFLERHAVRTHELTNGVRGKKGFILKGKEPVEFSISNNDHIVSYVQALGHRLSKQTATGKYSGDKEVLEGLMHIEDVRTIAEYKEAAYLYSHFVKLSVDGGKGLILDDEDRVHIAWAIHKITGRWGSSPNFQNWSLENLTGRPNLRTQVVTCAGWTLVGADWAQLEARIIAMMSGDEFLCEIFLGSLTCNACDEAPPGKFCPAHDVHTVFALEVWPDFLDREEKVRKVLRGLVKSAEYGGFYGGSIDTLFQTIVKEHPDTTMPQVARIVHLIAQKMPKVAEWHQQLMRDAIQKKEVRSAILGRRRCFPLGNADVTVVKNHPVQCLRGDQRVLTVDGWRPIVELVPGVDTLQQPSGNTTSAFKLRATGKRQTFELRTQGRGIFCTIEHRFLTYIRGGKLTWMKTRYLRAGSYVVIAHIPVSGGVDPAGVSPEIAEVLGAMFGDGHYAGCGFTITCAEHSYARRLSKFLRYRWPDLPCHVRKINKTEKHHKQLWSVSAESALANARLARLGVKKATARNKILPAWSETATFATRCALLRGLFDSDGGFGGVELIFTSTSRQLARSVQRLLWSVGADSRLYRLKGAVYRVNVRPTSVDCFRHHVGFSYKEKRDRLNKRKHKNPIDRLPPDLVKHLAEQVWIRLVALRKPWTDPNWSMLDRSRLTRARKGHASRQQLRKIFNAARPYIDVNDLERVLVFEFERVISVRKSRRMQTFDLEIFGDDHWYVAEGLVTHNSTAGDIMNLGFLQFMKEIGARPDLAETEPLIQGHDSLTVECWLEHGNEVAPIMTKAMTQTHTVNGIKMHYPAEAVVDPCWANV</sequence>
<dbReference type="GO" id="GO:0004519">
    <property type="term" value="F:endonuclease activity"/>
    <property type="evidence" value="ECO:0007669"/>
    <property type="project" value="InterPro"/>
</dbReference>
<dbReference type="Gene3D" id="2.170.16.10">
    <property type="entry name" value="Hedgehog/Intein (Hint) domain"/>
    <property type="match status" value="1"/>
</dbReference>
<dbReference type="InterPro" id="IPR003587">
    <property type="entry name" value="Hint_dom_N"/>
</dbReference>
<organism evidence="12">
    <name type="scientific">marine sediment metagenome</name>
    <dbReference type="NCBI Taxonomy" id="412755"/>
    <lineage>
        <taxon>unclassified sequences</taxon>
        <taxon>metagenomes</taxon>
        <taxon>ecological metagenomes</taxon>
    </lineage>
</organism>
<evidence type="ECO:0000256" key="3">
    <source>
        <dbReference type="ARBA" id="ARBA00022763"/>
    </source>
</evidence>
<dbReference type="InterPro" id="IPR030934">
    <property type="entry name" value="Intein_C"/>
</dbReference>
<dbReference type="SUPFAM" id="SSF56672">
    <property type="entry name" value="DNA/RNA polymerases"/>
    <property type="match status" value="1"/>
</dbReference>
<dbReference type="SUPFAM" id="SSF53098">
    <property type="entry name" value="Ribonuclease H-like"/>
    <property type="match status" value="1"/>
</dbReference>
<keyword evidence="6" id="KW-0651">Protein splicing</keyword>
<dbReference type="Gene3D" id="3.30.70.370">
    <property type="match status" value="1"/>
</dbReference>
<evidence type="ECO:0000256" key="4">
    <source>
        <dbReference type="ARBA" id="ARBA00022801"/>
    </source>
</evidence>
<keyword evidence="4" id="KW-0378">Hydrolase</keyword>
<dbReference type="SMART" id="SM00482">
    <property type="entry name" value="POLAc"/>
    <property type="match status" value="1"/>
</dbReference>
<reference evidence="12" key="1">
    <citation type="journal article" date="2015" name="Nature">
        <title>Complex archaea that bridge the gap between prokaryotes and eukaryotes.</title>
        <authorList>
            <person name="Spang A."/>
            <person name="Saw J.H."/>
            <person name="Jorgensen S.L."/>
            <person name="Zaremba-Niedzwiedzka K."/>
            <person name="Martijn J."/>
            <person name="Lind A.E."/>
            <person name="van Eijk R."/>
            <person name="Schleper C."/>
            <person name="Guy L."/>
            <person name="Ettema T.J."/>
        </authorList>
    </citation>
    <scope>NUCLEOTIDE SEQUENCE</scope>
</reference>
<evidence type="ECO:0000256" key="9">
    <source>
        <dbReference type="ARBA" id="ARBA00023204"/>
    </source>
</evidence>
<dbReference type="InterPro" id="IPR036844">
    <property type="entry name" value="Hint_dom_sf"/>
</dbReference>
<dbReference type="InterPro" id="IPR006142">
    <property type="entry name" value="INTEIN"/>
</dbReference>
<dbReference type="GO" id="GO:0008408">
    <property type="term" value="F:3'-5' exonuclease activity"/>
    <property type="evidence" value="ECO:0007669"/>
    <property type="project" value="InterPro"/>
</dbReference>
<dbReference type="PANTHER" id="PTHR33693:SF9">
    <property type="entry name" value="TYPE-4 URACIL-DNA GLYCOSYLASE"/>
    <property type="match status" value="1"/>
</dbReference>
<dbReference type="InterPro" id="IPR006141">
    <property type="entry name" value="Intein_N"/>
</dbReference>
<gene>
    <name evidence="12" type="ORF">LCGC14_0932300</name>
</gene>
<dbReference type="SUPFAM" id="SSF55608">
    <property type="entry name" value="Homing endonucleases"/>
    <property type="match status" value="1"/>
</dbReference>
<keyword evidence="5" id="KW-0068">Autocatalytic cleavage</keyword>
<evidence type="ECO:0000256" key="8">
    <source>
        <dbReference type="ARBA" id="ARBA00023014"/>
    </source>
</evidence>
<evidence type="ECO:0000313" key="12">
    <source>
        <dbReference type="EMBL" id="KKN20764.1"/>
    </source>
</evidence>
<dbReference type="CDD" id="cd10030">
    <property type="entry name" value="UDG-F4_TTUDGA_SPO1dp_like"/>
    <property type="match status" value="1"/>
</dbReference>
<keyword evidence="3" id="KW-0227">DNA damage</keyword>
<evidence type="ECO:0000256" key="7">
    <source>
        <dbReference type="ARBA" id="ARBA00023004"/>
    </source>
</evidence>
<dbReference type="Pfam" id="PF01612">
    <property type="entry name" value="DNA_pol_A_exo1"/>
    <property type="match status" value="1"/>
</dbReference>
<keyword evidence="2" id="KW-0479">Metal-binding</keyword>
<keyword evidence="8" id="KW-0411">Iron-sulfur</keyword>
<dbReference type="Pfam" id="PF14528">
    <property type="entry name" value="LAGLIDADG_3"/>
    <property type="match status" value="1"/>
</dbReference>
<dbReference type="InterPro" id="IPR004042">
    <property type="entry name" value="Intein_endonuc_central"/>
</dbReference>
<dbReference type="PROSITE" id="PS50817">
    <property type="entry name" value="INTEIN_N_TER"/>
    <property type="match status" value="1"/>
</dbReference>
<dbReference type="SMART" id="SM00987">
    <property type="entry name" value="UreE_C"/>
    <property type="match status" value="1"/>
</dbReference>
<dbReference type="Gene3D" id="3.40.470.10">
    <property type="entry name" value="Uracil-DNA glycosylase-like domain"/>
    <property type="match status" value="1"/>
</dbReference>
<dbReference type="SUPFAM" id="SSF52141">
    <property type="entry name" value="Uracil-DNA glycosylase-like"/>
    <property type="match status" value="1"/>
</dbReference>
<comment type="caution">
    <text evidence="12">The sequence shown here is derived from an EMBL/GenBank/DDBJ whole genome shotgun (WGS) entry which is preliminary data.</text>
</comment>